<evidence type="ECO:0000313" key="3">
    <source>
        <dbReference type="Proteomes" id="UP000314986"/>
    </source>
</evidence>
<evidence type="ECO:0000259" key="1">
    <source>
        <dbReference type="PROSITE" id="PS51925"/>
    </source>
</evidence>
<keyword evidence="3" id="KW-1185">Reference proteome</keyword>
<reference evidence="3" key="1">
    <citation type="journal article" date="2006" name="Science">
        <title>Ancient noncoding elements conserved in the human genome.</title>
        <authorList>
            <person name="Venkatesh B."/>
            <person name="Kirkness E.F."/>
            <person name="Loh Y.H."/>
            <person name="Halpern A.L."/>
            <person name="Lee A.P."/>
            <person name="Johnson J."/>
            <person name="Dandona N."/>
            <person name="Viswanathan L.D."/>
            <person name="Tay A."/>
            <person name="Venter J.C."/>
            <person name="Strausberg R.L."/>
            <person name="Brenner S."/>
        </authorList>
    </citation>
    <scope>NUCLEOTIDE SEQUENCE [LARGE SCALE GENOMIC DNA]</scope>
</reference>
<protein>
    <recommendedName>
        <fullName evidence="1">DM2 domain-containing protein</fullName>
    </recommendedName>
</protein>
<dbReference type="InParanoid" id="A0A4W3HD92"/>
<dbReference type="InterPro" id="IPR003121">
    <property type="entry name" value="SWIB_MDM2_domain"/>
</dbReference>
<evidence type="ECO:0000313" key="2">
    <source>
        <dbReference type="Ensembl" id="ENSCMIP00000013841.1"/>
    </source>
</evidence>
<dbReference type="AlphaFoldDB" id="A0A4W3HD92"/>
<reference evidence="3" key="2">
    <citation type="journal article" date="2007" name="PLoS Biol.">
        <title>Survey sequencing and comparative analysis of the elephant shark (Callorhinchus milii) genome.</title>
        <authorList>
            <person name="Venkatesh B."/>
            <person name="Kirkness E.F."/>
            <person name="Loh Y.H."/>
            <person name="Halpern A.L."/>
            <person name="Lee A.P."/>
            <person name="Johnson J."/>
            <person name="Dandona N."/>
            <person name="Viswanathan L.D."/>
            <person name="Tay A."/>
            <person name="Venter J.C."/>
            <person name="Strausberg R.L."/>
            <person name="Brenner S."/>
        </authorList>
    </citation>
    <scope>NUCLEOTIDE SEQUENCE [LARGE SCALE GENOMIC DNA]</scope>
</reference>
<dbReference type="Ensembl" id="ENSCMIT00000014144.1">
    <property type="protein sequence ID" value="ENSCMIP00000013841.1"/>
    <property type="gene ID" value="ENSCMIG00000006909.1"/>
</dbReference>
<organism evidence="2 3">
    <name type="scientific">Callorhinchus milii</name>
    <name type="common">Ghost shark</name>
    <dbReference type="NCBI Taxonomy" id="7868"/>
    <lineage>
        <taxon>Eukaryota</taxon>
        <taxon>Metazoa</taxon>
        <taxon>Chordata</taxon>
        <taxon>Craniata</taxon>
        <taxon>Vertebrata</taxon>
        <taxon>Chondrichthyes</taxon>
        <taxon>Holocephali</taxon>
        <taxon>Chimaeriformes</taxon>
        <taxon>Callorhinchidae</taxon>
        <taxon>Callorhinchus</taxon>
    </lineage>
</organism>
<feature type="domain" description="DM2" evidence="1">
    <location>
        <begin position="22"/>
        <end position="65"/>
    </location>
</feature>
<dbReference type="PROSITE" id="PS51925">
    <property type="entry name" value="SWIB_MDM2"/>
    <property type="match status" value="1"/>
</dbReference>
<dbReference type="STRING" id="7868.ENSCMIP00000013841"/>
<reference evidence="3" key="3">
    <citation type="journal article" date="2014" name="Nature">
        <title>Elephant shark genome provides unique insights into gnathostome evolution.</title>
        <authorList>
            <consortium name="International Elephant Shark Genome Sequencing Consortium"/>
            <person name="Venkatesh B."/>
            <person name="Lee A.P."/>
            <person name="Ravi V."/>
            <person name="Maurya A.K."/>
            <person name="Lian M.M."/>
            <person name="Swann J.B."/>
            <person name="Ohta Y."/>
            <person name="Flajnik M.F."/>
            <person name="Sutoh Y."/>
            <person name="Kasahara M."/>
            <person name="Hoon S."/>
            <person name="Gangu V."/>
            <person name="Roy S.W."/>
            <person name="Irimia M."/>
            <person name="Korzh V."/>
            <person name="Kondrychyn I."/>
            <person name="Lim Z.W."/>
            <person name="Tay B.H."/>
            <person name="Tohari S."/>
            <person name="Kong K.W."/>
            <person name="Ho S."/>
            <person name="Lorente-Galdos B."/>
            <person name="Quilez J."/>
            <person name="Marques-Bonet T."/>
            <person name="Raney B.J."/>
            <person name="Ingham P.W."/>
            <person name="Tay A."/>
            <person name="Hillier L.W."/>
            <person name="Minx P."/>
            <person name="Boehm T."/>
            <person name="Wilson R.K."/>
            <person name="Brenner S."/>
            <person name="Warren W.C."/>
        </authorList>
    </citation>
    <scope>NUCLEOTIDE SEQUENCE [LARGE SCALE GENOMIC DNA]</scope>
</reference>
<dbReference type="OMA" id="GQNIMSK"/>
<name>A0A4W3HD92_CALMI</name>
<dbReference type="SUPFAM" id="SSF47592">
    <property type="entry name" value="SWIB/MDM2 domain"/>
    <property type="match status" value="1"/>
</dbReference>
<dbReference type="Proteomes" id="UP000314986">
    <property type="component" value="Unassembled WGS sequence"/>
</dbReference>
<dbReference type="InterPro" id="IPR036885">
    <property type="entry name" value="SWIB_MDM2_dom_sf"/>
</dbReference>
<sequence length="65" mass="7483">HKHLHVFSFFSSSDISCGSSTEKIRRKPLLLNLLHEAGASGETFTLKEVMHYLGQYIMLKQLYDK</sequence>
<reference evidence="2" key="4">
    <citation type="submission" date="2025-08" db="UniProtKB">
        <authorList>
            <consortium name="Ensembl"/>
        </authorList>
    </citation>
    <scope>IDENTIFICATION</scope>
</reference>
<accession>A0A4W3HD92</accession>
<proteinExistence type="predicted"/>
<dbReference type="Gene3D" id="1.10.245.10">
    <property type="entry name" value="SWIB/MDM2 domain"/>
    <property type="match status" value="1"/>
</dbReference>
<reference evidence="2" key="5">
    <citation type="submission" date="2025-09" db="UniProtKB">
        <authorList>
            <consortium name="Ensembl"/>
        </authorList>
    </citation>
    <scope>IDENTIFICATION</scope>
</reference>